<feature type="coiled-coil region" evidence="4">
    <location>
        <begin position="2747"/>
        <end position="2774"/>
    </location>
</feature>
<keyword evidence="4" id="KW-0175">Coiled coil</keyword>
<comment type="caution">
    <text evidence="7">The sequence shown here is derived from an EMBL/GenBank/DDBJ whole genome shotgun (WGS) entry which is preliminary data.</text>
</comment>
<feature type="region of interest" description="Disordered" evidence="5">
    <location>
        <begin position="2370"/>
        <end position="2391"/>
    </location>
</feature>
<gene>
    <name evidence="7" type="ORF">C4S77_08460</name>
</gene>
<evidence type="ECO:0000256" key="5">
    <source>
        <dbReference type="SAM" id="MobiDB-lite"/>
    </source>
</evidence>
<dbReference type="Gene3D" id="3.40.390.10">
    <property type="entry name" value="Collagenase (Catalytic Domain)"/>
    <property type="match status" value="1"/>
</dbReference>
<evidence type="ECO:0000256" key="4">
    <source>
        <dbReference type="SAM" id="Coils"/>
    </source>
</evidence>
<keyword evidence="2" id="KW-0964">Secreted</keyword>
<evidence type="ECO:0000256" key="3">
    <source>
        <dbReference type="ARBA" id="ARBA00023026"/>
    </source>
</evidence>
<dbReference type="InterPro" id="IPR024079">
    <property type="entry name" value="MetalloPept_cat_dom_sf"/>
</dbReference>
<keyword evidence="3" id="KW-0843">Virulence</keyword>
<proteinExistence type="predicted"/>
<dbReference type="InterPro" id="IPR022385">
    <property type="entry name" value="Rhs_assc_core"/>
</dbReference>
<dbReference type="PANTHER" id="PTHR32305">
    <property type="match status" value="1"/>
</dbReference>
<dbReference type="InterPro" id="IPR028994">
    <property type="entry name" value="Integrin_alpha_N"/>
</dbReference>
<dbReference type="PANTHER" id="PTHR32305:SF15">
    <property type="entry name" value="PROTEIN RHSA-RELATED"/>
    <property type="match status" value="1"/>
</dbReference>
<name>A0A2S8A9Q4_9FLAO</name>
<dbReference type="Gene3D" id="2.180.10.10">
    <property type="entry name" value="RHS repeat-associated core"/>
    <property type="match status" value="1"/>
</dbReference>
<dbReference type="GO" id="GO:0005576">
    <property type="term" value="C:extracellular region"/>
    <property type="evidence" value="ECO:0007669"/>
    <property type="project" value="UniProtKB-SubCell"/>
</dbReference>
<keyword evidence="8" id="KW-1185">Reference proteome</keyword>
<dbReference type="OrthoDB" id="9765204at2"/>
<dbReference type="EMBL" id="PSZM01000041">
    <property type="protein sequence ID" value="PQL91281.1"/>
    <property type="molecule type" value="Genomic_DNA"/>
</dbReference>
<dbReference type="Proteomes" id="UP000238042">
    <property type="component" value="Unassembled WGS sequence"/>
</dbReference>
<accession>A0A2S8A9Q4</accession>
<comment type="subcellular location">
    <subcellularLocation>
        <location evidence="1">Secreted</location>
    </subcellularLocation>
</comment>
<dbReference type="SUPFAM" id="SSF55486">
    <property type="entry name" value="Metalloproteases ('zincins'), catalytic domain"/>
    <property type="match status" value="1"/>
</dbReference>
<dbReference type="GO" id="GO:0008237">
    <property type="term" value="F:metallopeptidase activity"/>
    <property type="evidence" value="ECO:0007669"/>
    <property type="project" value="InterPro"/>
</dbReference>
<reference evidence="7 8" key="1">
    <citation type="submission" date="2018-02" db="EMBL/GenBank/DDBJ databases">
        <title>Genome sequences of Apibacter spp., gut symbionts of Asian honey bees.</title>
        <authorList>
            <person name="Kwong W.K."/>
            <person name="Steele M.I."/>
            <person name="Moran N.A."/>
        </authorList>
    </citation>
    <scope>NUCLEOTIDE SEQUENCE [LARGE SCALE GENOMIC DNA]</scope>
    <source>
        <strain evidence="8">wkB301</strain>
    </source>
</reference>
<dbReference type="RefSeq" id="WP_105247173.1">
    <property type="nucleotide sequence ID" value="NZ_PSZM01000041.1"/>
</dbReference>
<dbReference type="GO" id="GO:0005737">
    <property type="term" value="C:cytoplasm"/>
    <property type="evidence" value="ECO:0007669"/>
    <property type="project" value="InterPro"/>
</dbReference>
<dbReference type="NCBIfam" id="TIGR03696">
    <property type="entry name" value="Rhs_assc_core"/>
    <property type="match status" value="1"/>
</dbReference>
<dbReference type="InterPro" id="IPR050708">
    <property type="entry name" value="T6SS_VgrG/RHS"/>
</dbReference>
<dbReference type="Pfam" id="PF12256">
    <property type="entry name" value="TcdB_toxin_midN"/>
    <property type="match status" value="1"/>
</dbReference>
<dbReference type="InterPro" id="IPR006530">
    <property type="entry name" value="YD"/>
</dbReference>
<dbReference type="InterPro" id="IPR003284">
    <property type="entry name" value="Sal_SpvB"/>
</dbReference>
<evidence type="ECO:0000259" key="6">
    <source>
        <dbReference type="Pfam" id="PF12256"/>
    </source>
</evidence>
<sequence length="3284" mass="369239">MMKLSQKRAKGIAYFLLITMVFQSFAPYLSKARGVKRKTVRIPIIQKGKKARSAEFSGQEAELKNLETSATQESAKKTLSNRKIQSPATLYYYKSGQDEGEIGKVAHKNFDNPEDNMFQVYLEKAPEKNQRVYLTYELYGVSDQSGVSRSINDLPSQGGYLVQSNARWTLQKEELRYDEIKKGENYILFTVPEKAEYGYKIKNLAIEIDPTPIASREVVAESYAYAGNDTYVKGFTTQKSLHQIEINGNQVCVNNGRFEIILPGVVSEVEISTGQNKNKILTRIISGKPDYHHTLSAAPLETQKTFKKQNSQNHLSLSGAEIEVQGEKLLTDKNIIIRGLRSVDLPPLDMGLQNVTSGSEGYKFLPHGEHFKEGATVKIAYDRTKIPNGYTEKDIQTYYFDINSRHWVALERDSVDTQKQIIISHTTHFTDMINGVVQAPESPETQGFTPTTMSDIKVADPLAKVNVLSPPQSNNKGTAGLSYNFEMPPARNGMVPSLGIQYNSDASDGWLGEGWDLNIPGITLDTRWGVPRYDKTRETETYLLEGVQLLTRGADGKPLLAHRGEKEVRVQDRLFYQRKEGSFTRIIRKGNTPGSYTWEVTDRKGTRYIYGGNNGVLKGNFTNANGEQQEVIAEWKLSRVEELHGDYIEYIYEQVDEPVRGGITSKALYLKEVHAGNRGESPHTVVKFDKTQQKQKQKSNARYGFLASQNQLLTRVEVNFEGKKLREYDLQYKSGAFYTDLLDQVTHKDDKGEEFTSNRFDYYDDVKSQEGYVPFKEEEESWASQGVRLNQSNTTSYGGSFYTGLGYFNGDTVFNSGTAGGSYSYSTSVTEGKSTFIDINGDGLPDKVYQEKGMLYYEPCLLPPFKGDNFGKPIAIKGVNQFSKTKSNTSNGGGSARAGYGIASATVGKSTGSTNTTTTVYFTDVNHDGLIDIVSHGKVYFNHITWDKEGNPVPSFTLQSSLTPSPIMGGGFVDSSDTQVDPKEQEDLIYNSPLYDIVKVWEAPFDGKIKIEGDVQLLSPQGDYDLEEYEKSDGVRVAIQFKGTERWNKSINKGDFSSYPTHVTLPETINQGDKIYFRVQSGNQEMSNGSFDQVNWDPVITYIESENIKTALDIENPDGQKVYIFPSKEANIASQSTVTRVPEFKKVIISGVLEKPITSDNVTVKVIQANDDRSQEIQIYEKTFAWNETYAGNLEIKVPEGSTFTNFYFSLTSPTNVNWKEVNWKPQIKVDEDDDFLPATVNYSIYRQIQQGSYYPVNFDQEADDVKQSIRLTITSDIIPENPSEVDEFSGDIHISVKKKTGLLTKYAITLYKGIITTPTADVIELYSSLSATENIWIEGYTQDKGIIKNLKALQFTIQPEEGLPVQIRGNVFTPEQERGFGPMYRGWGQFIYNANAGRYSQPMKEKELVLPENENTQLDPRTMIFIPIGLDTETKSYWAGADRYVYNKGTIMSASRLGEKEVRLTNPLEGMSSKPSKEGGCLQGSTAVGVNLTSKSKNTTKQVGASVGVSLNYSDSEGSDETQISFSDMNGDGYPDIITPHKIQYTNTRGGFDGEIADAGKGYKGNHYSTSTSKAYAFGANPITAVSILTKKGDGEKKNSANAKASEVGISSVDLSFSAPKISEKVEHTLMDINGDGLPDKIYKNGKVRLNLGYGFTSEIDWDIDEIQKGKSEIISGGVELGLEAFRKAKSQDVASSSFSGGINVNTVTNTSKFSFIDVNNDGLVDKVRMSDGQAWVSLNKGASFAPEIEWKQMSRISKSSSVSISTNVSYNINITIPLPFSIPLKLTLNPGVSSTTSTAVTSFEIKDVDADGYPDMVWTSNTGSIKVKRSAIGKTNKLKTVSNSLGGKFTLDYTHTVATYDHPGGKWVLSSVETEDGIKDDGSNTRVEYVYTQGKQDRHEREFLGFGKVEIHSIDTEKNNEIYRSTIQEYDVSDYYHAGNLLKSTLQDGSGNKYTETLHKYYEYEVKQKGVADYEITSTPLCSDNQSSYTPLKYIQNIVYEGGDRGMIINESFYEYGIKGLSSNLGEVIRYKYSDKGNLGENGTGESNYITEIYYGGNPAKHIYGLARSIGIVDDNEIDIYRFTDISYDYNYANHITQIIKIDQKRLPIITKYTYDIYGNITQKTLPGNIKNEQMWYKYRYDSKYHMYLERIDDAYGYTSLLENYDYRYGIPLSTKDINGYFMETTLDNLGRILTITGPNELELNVPYTIKYEYQPTAELDENGEIKRPAYAVTRHYDPQHPGDDIETVSFVDGFGEALQVKKEGIITETDAQGSHPKTKEVWIVSGRNKYDPFGRVIESYYPVTEDPSNKLIFNRTFDTVAPTRTRYDVLDRMKETTLPDETQSTAAYTLNPSDHTRVTTTTDALGGKQSTYTNGSGSTVKTEQLSGPSGTITTRFTYDGIQQLTEVIDTEGQKTTSKYDMLGNRIQITHPSAGTVTLDYDDLGNVISRQTSNLAPTNEFIYYKYEYTRLKKITYPEHPENNVTYYYGNKNAKENRVGRLMLQEDATGAQEFKYGTLGEVTEVRRTVVIPNQAIATYVTKMRYDSWNRIEQIIYPDEEKVSYSYNTAGLLTGVKGSKSYSYNYVNQIGYDKFEQRNYLKYCNGTETTYTYDPQRRRLTDLQVWTPAGNRTQIMDNRYTYDAVSNVLSVANQAPLPGNSSNNPGGQMKHEYTYDSLYRLSSAGGTYTGADGKTAGYQLTMEYDNLHNIVSKKQDLTQKNIMFDGGLSAGYELKYKYDSQKKNQITSLADQNYRNEEEKIQEKREQKQDWQYDPNGNLIYVNTSQKKKDGTITDKTGERKLLWDEENRLRALDDNGYVSNYWYDAAGERVIKTSGESEQMYVNALFAGGNTQTGRFTAYINPYLVVSPNGKYTKHYYIGSQRIVSKLGDIESFGADPRRIEYAGDDLRGVKINWKEKYERSLQDIKDNYAYFEVPYHGKDHNDYVNGAGFCCEGKDKKLQAYGGGIGKGNEEYEKMQYYYHADHLGSSSYITNLDAQIVQHVEYVPFGEVFIEERNQSWNTPYLFNGKELDEETGLYYYGARYYNPRESVWLSTDPLSGYNPVMEVEHYIDGEHNGGVFNSFNHNTYGYCYQNPVLLVDPTGKQAIVESVKGGVTNVTWKVKVNNYEGSADQLALKLNEVSKILSQNNGLNINIVQDNNAIYTLEFGRASIPVYGKNGKIEGLILGQTHLNRSSDGTAYVKDDVYTIAHEMGHSAGLAHIWDGQKDKNGNLIIENTPENINNLMNSDENVPSNRKTGGLELNQKQTDRMRTNIEFQQQFLSEN</sequence>
<dbReference type="Pfam" id="PF05593">
    <property type="entry name" value="RHS_repeat"/>
    <property type="match status" value="1"/>
</dbReference>
<evidence type="ECO:0000256" key="1">
    <source>
        <dbReference type="ARBA" id="ARBA00004613"/>
    </source>
</evidence>
<evidence type="ECO:0000313" key="8">
    <source>
        <dbReference type="Proteomes" id="UP000238042"/>
    </source>
</evidence>
<dbReference type="InterPro" id="IPR031325">
    <property type="entry name" value="RHS_repeat"/>
</dbReference>
<feature type="domain" description="Insecticide toxin TcdB middle/N-terminal" evidence="6">
    <location>
        <begin position="1796"/>
        <end position="1925"/>
    </location>
</feature>
<protein>
    <submittedName>
        <fullName evidence="7">Type IV secretion protein Rhs</fullName>
    </submittedName>
</protein>
<dbReference type="SUPFAM" id="SSF69318">
    <property type="entry name" value="Integrin alpha N-terminal domain"/>
    <property type="match status" value="2"/>
</dbReference>
<dbReference type="Pfam" id="PF03534">
    <property type="entry name" value="SpvB"/>
    <property type="match status" value="1"/>
</dbReference>
<evidence type="ECO:0000313" key="7">
    <source>
        <dbReference type="EMBL" id="PQL91281.1"/>
    </source>
</evidence>
<evidence type="ECO:0000256" key="2">
    <source>
        <dbReference type="ARBA" id="ARBA00022525"/>
    </source>
</evidence>
<dbReference type="NCBIfam" id="TIGR01643">
    <property type="entry name" value="YD_repeat_2x"/>
    <property type="match status" value="1"/>
</dbReference>
<organism evidence="7 8">
    <name type="scientific">Apibacter adventoris</name>
    <dbReference type="NCBI Taxonomy" id="1679466"/>
    <lineage>
        <taxon>Bacteria</taxon>
        <taxon>Pseudomonadati</taxon>
        <taxon>Bacteroidota</taxon>
        <taxon>Flavobacteriia</taxon>
        <taxon>Flavobacteriales</taxon>
        <taxon>Weeksellaceae</taxon>
        <taxon>Apibacter</taxon>
    </lineage>
</organism>
<dbReference type="InterPro" id="IPR022045">
    <property type="entry name" value="TcdB_toxin_mid/N"/>
</dbReference>